<feature type="compositionally biased region" description="Basic and acidic residues" evidence="1">
    <location>
        <begin position="160"/>
        <end position="170"/>
    </location>
</feature>
<organism evidence="2 3">
    <name type="scientific">Lasiosphaeris hirsuta</name>
    <dbReference type="NCBI Taxonomy" id="260670"/>
    <lineage>
        <taxon>Eukaryota</taxon>
        <taxon>Fungi</taxon>
        <taxon>Dikarya</taxon>
        <taxon>Ascomycota</taxon>
        <taxon>Pezizomycotina</taxon>
        <taxon>Sordariomycetes</taxon>
        <taxon>Sordariomycetidae</taxon>
        <taxon>Sordariales</taxon>
        <taxon>Lasiosphaeriaceae</taxon>
        <taxon>Lasiosphaeris</taxon>
    </lineage>
</organism>
<evidence type="ECO:0000256" key="1">
    <source>
        <dbReference type="SAM" id="MobiDB-lite"/>
    </source>
</evidence>
<proteinExistence type="predicted"/>
<dbReference type="Proteomes" id="UP001172102">
    <property type="component" value="Unassembled WGS sequence"/>
</dbReference>
<dbReference type="AlphaFoldDB" id="A0AA40A140"/>
<gene>
    <name evidence="2" type="ORF">B0H67DRAFT_647518</name>
</gene>
<name>A0AA40A140_9PEZI</name>
<evidence type="ECO:0000313" key="3">
    <source>
        <dbReference type="Proteomes" id="UP001172102"/>
    </source>
</evidence>
<comment type="caution">
    <text evidence="2">The sequence shown here is derived from an EMBL/GenBank/DDBJ whole genome shotgun (WGS) entry which is preliminary data.</text>
</comment>
<dbReference type="EMBL" id="JAUKUA010000006">
    <property type="protein sequence ID" value="KAK0707320.1"/>
    <property type="molecule type" value="Genomic_DNA"/>
</dbReference>
<feature type="region of interest" description="Disordered" evidence="1">
    <location>
        <begin position="124"/>
        <end position="202"/>
    </location>
</feature>
<protein>
    <submittedName>
        <fullName evidence="2">Uncharacterized protein</fullName>
    </submittedName>
</protein>
<sequence>MPPEKNHVLPISGVAYVECDQGIYSTDEDVMFSPPYMRRRACGAVLVRDNMWIKDQEKFLGIKATRARGEVVAMLHLSDLKHRFETSGRVWMYADSFSPLIKAGWTVVATPHDVALDNVQALLEDDGEDGGDGESPGAINKGKMKADNDEEDDDEQSLELTKKGTEKVRQNEGPQESSKKRKGKPDHRRDEDEELPRKRRVV</sequence>
<keyword evidence="3" id="KW-1185">Reference proteome</keyword>
<accession>A0AA40A140</accession>
<feature type="compositionally biased region" description="Acidic residues" evidence="1">
    <location>
        <begin position="148"/>
        <end position="157"/>
    </location>
</feature>
<evidence type="ECO:0000313" key="2">
    <source>
        <dbReference type="EMBL" id="KAK0707320.1"/>
    </source>
</evidence>
<reference evidence="2" key="1">
    <citation type="submission" date="2023-06" db="EMBL/GenBank/DDBJ databases">
        <title>Genome-scale phylogeny and comparative genomics of the fungal order Sordariales.</title>
        <authorList>
            <consortium name="Lawrence Berkeley National Laboratory"/>
            <person name="Hensen N."/>
            <person name="Bonometti L."/>
            <person name="Westerberg I."/>
            <person name="Brannstrom I.O."/>
            <person name="Guillou S."/>
            <person name="Cros-Aarteil S."/>
            <person name="Calhoun S."/>
            <person name="Haridas S."/>
            <person name="Kuo A."/>
            <person name="Mondo S."/>
            <person name="Pangilinan J."/>
            <person name="Riley R."/>
            <person name="Labutti K."/>
            <person name="Andreopoulos B."/>
            <person name="Lipzen A."/>
            <person name="Chen C."/>
            <person name="Yanf M."/>
            <person name="Daum C."/>
            <person name="Ng V."/>
            <person name="Clum A."/>
            <person name="Steindorff A."/>
            <person name="Ohm R."/>
            <person name="Martin F."/>
            <person name="Silar P."/>
            <person name="Natvig D."/>
            <person name="Lalanne C."/>
            <person name="Gautier V."/>
            <person name="Ament-Velasquez S.L."/>
            <person name="Kruys A."/>
            <person name="Hutchinson M.I."/>
            <person name="Powell A.J."/>
            <person name="Barry K."/>
            <person name="Miller A.N."/>
            <person name="Grigoriev I.V."/>
            <person name="Debuchy R."/>
            <person name="Gladieux P."/>
            <person name="Thoren M.H."/>
            <person name="Johannesson H."/>
        </authorList>
    </citation>
    <scope>NUCLEOTIDE SEQUENCE</scope>
    <source>
        <strain evidence="2">SMH4607-1</strain>
    </source>
</reference>